<evidence type="ECO:0000259" key="2">
    <source>
        <dbReference type="SMART" id="SM00460"/>
    </source>
</evidence>
<dbReference type="InterPro" id="IPR038765">
    <property type="entry name" value="Papain-like_cys_pep_sf"/>
</dbReference>
<dbReference type="SUPFAM" id="SSF54001">
    <property type="entry name" value="Cysteine proteinases"/>
    <property type="match status" value="1"/>
</dbReference>
<dbReference type="InterPro" id="IPR002931">
    <property type="entry name" value="Transglutaminase-like"/>
</dbReference>
<comment type="caution">
    <text evidence="3">The sequence shown here is derived from an EMBL/GenBank/DDBJ whole genome shotgun (WGS) entry which is preliminary data.</text>
</comment>
<feature type="transmembrane region" description="Helical" evidence="1">
    <location>
        <begin position="174"/>
        <end position="192"/>
    </location>
</feature>
<dbReference type="PANTHER" id="PTHR42736">
    <property type="entry name" value="PROTEIN-GLUTAMINE GAMMA-GLUTAMYLTRANSFERASE"/>
    <property type="match status" value="1"/>
</dbReference>
<organism evidence="3 4">
    <name type="scientific">Thalassotalea castellviae</name>
    <dbReference type="NCBI Taxonomy" id="3075612"/>
    <lineage>
        <taxon>Bacteria</taxon>
        <taxon>Pseudomonadati</taxon>
        <taxon>Pseudomonadota</taxon>
        <taxon>Gammaproteobacteria</taxon>
        <taxon>Alteromonadales</taxon>
        <taxon>Colwelliaceae</taxon>
        <taxon>Thalassotalea</taxon>
    </lineage>
</organism>
<feature type="transmembrane region" description="Helical" evidence="1">
    <location>
        <begin position="567"/>
        <end position="586"/>
    </location>
</feature>
<evidence type="ECO:0000256" key="1">
    <source>
        <dbReference type="SAM" id="Phobius"/>
    </source>
</evidence>
<feature type="domain" description="Transglutaminase-like" evidence="2">
    <location>
        <begin position="419"/>
        <end position="490"/>
    </location>
</feature>
<keyword evidence="4" id="KW-1185">Reference proteome</keyword>
<feature type="transmembrane region" description="Helical" evidence="1">
    <location>
        <begin position="119"/>
        <end position="136"/>
    </location>
</feature>
<proteinExistence type="predicted"/>
<name>A0ABU3A8K0_9GAMM</name>
<dbReference type="RefSeq" id="WP_311584855.1">
    <property type="nucleotide sequence ID" value="NZ_JAVRIF010000013.1"/>
</dbReference>
<dbReference type="Pfam" id="PF11992">
    <property type="entry name" value="TgpA_N"/>
    <property type="match status" value="1"/>
</dbReference>
<evidence type="ECO:0000313" key="3">
    <source>
        <dbReference type="EMBL" id="MDT0605296.1"/>
    </source>
</evidence>
<gene>
    <name evidence="3" type="ORF">RM573_16970</name>
</gene>
<feature type="transmembrane region" description="Helical" evidence="1">
    <location>
        <begin position="75"/>
        <end position="107"/>
    </location>
</feature>
<evidence type="ECO:0000313" key="4">
    <source>
        <dbReference type="Proteomes" id="UP001266357"/>
    </source>
</evidence>
<feature type="transmembrane region" description="Helical" evidence="1">
    <location>
        <begin position="142"/>
        <end position="162"/>
    </location>
</feature>
<dbReference type="SMART" id="SM00460">
    <property type="entry name" value="TGc"/>
    <property type="match status" value="1"/>
</dbReference>
<dbReference type="InterPro" id="IPR052901">
    <property type="entry name" value="Bact_TGase-like"/>
</dbReference>
<keyword evidence="1" id="KW-0812">Transmembrane</keyword>
<dbReference type="Gene3D" id="3.10.620.30">
    <property type="match status" value="1"/>
</dbReference>
<feature type="transmembrane region" description="Helical" evidence="1">
    <location>
        <begin position="43"/>
        <end position="63"/>
    </location>
</feature>
<keyword evidence="1" id="KW-0472">Membrane</keyword>
<reference evidence="3 4" key="1">
    <citation type="submission" date="2023-09" db="EMBL/GenBank/DDBJ databases">
        <authorList>
            <person name="Rey-Velasco X."/>
        </authorList>
    </citation>
    <scope>NUCLEOTIDE SEQUENCE [LARGE SCALE GENOMIC DNA]</scope>
    <source>
        <strain evidence="3 4">W431</strain>
    </source>
</reference>
<keyword evidence="1" id="KW-1133">Transmembrane helix</keyword>
<accession>A0ABU3A8K0</accession>
<dbReference type="Pfam" id="PF01841">
    <property type="entry name" value="Transglut_core"/>
    <property type="match status" value="1"/>
</dbReference>
<dbReference type="Proteomes" id="UP001266357">
    <property type="component" value="Unassembled WGS sequence"/>
</dbReference>
<dbReference type="PANTHER" id="PTHR42736:SF1">
    <property type="entry name" value="PROTEIN-GLUTAMINE GAMMA-GLUTAMYLTRANSFERASE"/>
    <property type="match status" value="1"/>
</dbReference>
<dbReference type="EMBL" id="JAVRIF010000013">
    <property type="protein sequence ID" value="MDT0605296.1"/>
    <property type="molecule type" value="Genomic_DNA"/>
</dbReference>
<sequence length="690" mass="80119">MFSFRSNKKAKASNHAEITLSNALKLQLIFIQLLNLSALMTELALWFISLSLLCLLWQLAISLQYMAKPANWVKILVSIVGCLLLVISAKHLGLLLGMVHLLCLAYLLKPFELRYRKDFYQLVVQGLFILATAFIFTQSIYFTVVIFCLLILNLAWLLNYFSKDNHLTTHIKQTAKLLLQSLPLAIVLFIFMPKLSPLWHVPLANSAKTGLSDEVTIGDISRLALSNELAFRVEFTETTPSYRQMYWRAIVLDQFDGTTWRRSKKSKQDLIEPEQSVQNIDISTPQLSYQVIAEPSFQRWLYALDVAKLEDVKQNKVVFQLKDRTILSREKIAQPLSYSVTSLIGNPPALLSTEEIHNKYLAINPDTNPLLVGFGKQLKSKYADNKQLIEQVLTTFRQENYRYTLNPPILTNNSLDEFYFDTKAGFCEHYASSFTFLMRAAGIPSRMVLGYLGGQYNSQGNYFSVLQRDAHAWSEVWLENEGWVRVDPTASVEPSRVEQGFSQQLLLEKQSLSNNFDVYNYFSGFWLSQLLLQFEALDYLWTKLVINFTQEKQSQLFTRWFGENFDLATVLVITATLFMVAITFWLRQWWGRVNTRAPRWIYYYQQIHKKLTHIGLKKGHEQIENNFVKQIADFDVHLAKDYQQLMSSFQSIAYQRNSPEKQARLITQMKTQFQRFNKRIHSSMIKNKRK</sequence>
<dbReference type="InterPro" id="IPR021878">
    <property type="entry name" value="TgpA_N"/>
</dbReference>
<protein>
    <submittedName>
        <fullName evidence="3">DUF3488 and transglutaminase-like domain-containing protein</fullName>
    </submittedName>
</protein>